<proteinExistence type="inferred from homology"/>
<protein>
    <recommendedName>
        <fullName evidence="7">NAD(P)-binding protein</fullName>
    </recommendedName>
</protein>
<dbReference type="InterPro" id="IPR002347">
    <property type="entry name" value="SDR_fam"/>
</dbReference>
<dbReference type="AlphaFoldDB" id="A0A0K6SB25"/>
<evidence type="ECO:0000256" key="4">
    <source>
        <dbReference type="RuleBase" id="RU000363"/>
    </source>
</evidence>
<dbReference type="PRINTS" id="PR00081">
    <property type="entry name" value="GDHRDH"/>
</dbReference>
<evidence type="ECO:0000256" key="2">
    <source>
        <dbReference type="ARBA" id="ARBA00022857"/>
    </source>
</evidence>
<accession>A0A0K6SB25</accession>
<evidence type="ECO:0000313" key="6">
    <source>
        <dbReference type="EMBL" id="CUC10787.1"/>
    </source>
</evidence>
<evidence type="ECO:0008006" key="7">
    <source>
        <dbReference type="Google" id="ProtNLM"/>
    </source>
</evidence>
<keyword evidence="2" id="KW-0521">NADP</keyword>
<feature type="chain" id="PRO_5005508456" description="NAD(P)-binding protein" evidence="5">
    <location>
        <begin position="23"/>
        <end position="345"/>
    </location>
</feature>
<dbReference type="PANTHER" id="PTHR43391:SF14">
    <property type="entry name" value="DEHYDROGENASE_REDUCTASE SDR FAMILY PROTEIN 7-LIKE"/>
    <property type="match status" value="1"/>
</dbReference>
<evidence type="ECO:0000256" key="1">
    <source>
        <dbReference type="ARBA" id="ARBA00006484"/>
    </source>
</evidence>
<organism evidence="6">
    <name type="scientific">Chromera velia CCMP2878</name>
    <dbReference type="NCBI Taxonomy" id="1169474"/>
    <lineage>
        <taxon>Eukaryota</taxon>
        <taxon>Sar</taxon>
        <taxon>Alveolata</taxon>
        <taxon>Colpodellida</taxon>
        <taxon>Chromeraceae</taxon>
        <taxon>Chromera</taxon>
    </lineage>
</organism>
<dbReference type="PANTHER" id="PTHR43391">
    <property type="entry name" value="RETINOL DEHYDROGENASE-RELATED"/>
    <property type="match status" value="1"/>
</dbReference>
<comment type="similarity">
    <text evidence="1 4">Belongs to the short-chain dehydrogenases/reductases (SDR) family.</text>
</comment>
<keyword evidence="3" id="KW-0560">Oxidoreductase</keyword>
<dbReference type="PROSITE" id="PS00061">
    <property type="entry name" value="ADH_SHORT"/>
    <property type="match status" value="1"/>
</dbReference>
<evidence type="ECO:0000256" key="3">
    <source>
        <dbReference type="ARBA" id="ARBA00023002"/>
    </source>
</evidence>
<evidence type="ECO:0000256" key="5">
    <source>
        <dbReference type="SAM" id="SignalP"/>
    </source>
</evidence>
<gene>
    <name evidence="6" type="ORF">Cvel_12029.t1</name>
</gene>
<dbReference type="CDD" id="cd05233">
    <property type="entry name" value="SDR_c"/>
    <property type="match status" value="1"/>
</dbReference>
<dbReference type="InterPro" id="IPR036291">
    <property type="entry name" value="NAD(P)-bd_dom_sf"/>
</dbReference>
<dbReference type="Gene3D" id="3.40.50.720">
    <property type="entry name" value="NAD(P)-binding Rossmann-like Domain"/>
    <property type="match status" value="1"/>
</dbReference>
<sequence>MKGILSVAAVAFLLALVWLTMPQPIPKKHVPGPAFYTKPRRFLVTGAGSGVGAHIAILLVEKGHIVMATDVAEERFKELREQVPEGKRRNLHTETLDVSKAEQWDALLDSVYSHPDFGGLDVLLNNAGVLKPGNFSDDKVEELIDFHLDVNTKGVMIGGIKTARRMRQQVKEGKLPKGGHIVTISSASAIIPTPGLSLYSVSKFAARAFSIIASWDHESRNLGVYFSVMCPEAIKTPMTVGETEKARHGDGTLVVKKSELFAMSGHRLFTVDDVALVFFNKVLPWRPREVTMFFDNFRGIGAWLVNVFHDSRLVAHARRHMLEGGARFVRRLSKDSGVDLEVLDS</sequence>
<dbReference type="VEuPathDB" id="CryptoDB:Cvel_12029"/>
<dbReference type="GO" id="GO:0016491">
    <property type="term" value="F:oxidoreductase activity"/>
    <property type="evidence" value="ECO:0007669"/>
    <property type="project" value="UniProtKB-KW"/>
</dbReference>
<feature type="signal peptide" evidence="5">
    <location>
        <begin position="1"/>
        <end position="22"/>
    </location>
</feature>
<dbReference type="Pfam" id="PF00106">
    <property type="entry name" value="adh_short"/>
    <property type="match status" value="1"/>
</dbReference>
<dbReference type="InterPro" id="IPR020904">
    <property type="entry name" value="Sc_DH/Rdtase_CS"/>
</dbReference>
<dbReference type="PhylomeDB" id="A0A0K6SB25"/>
<dbReference type="PRINTS" id="PR00080">
    <property type="entry name" value="SDRFAMILY"/>
</dbReference>
<keyword evidence="5" id="KW-0732">Signal</keyword>
<name>A0A0K6SB25_9ALVE</name>
<dbReference type="SUPFAM" id="SSF51735">
    <property type="entry name" value="NAD(P)-binding Rossmann-fold domains"/>
    <property type="match status" value="1"/>
</dbReference>
<reference evidence="6" key="1">
    <citation type="submission" date="2014-11" db="EMBL/GenBank/DDBJ databases">
        <title>Molecular phylogeny of cliff fern family Woodsiaceae with morphological implications.</title>
        <authorList>
            <person name="Shao Y.-Z."/>
            <person name="Wei R."/>
            <person name="Zhang X.-C."/>
        </authorList>
    </citation>
    <scope>NUCLEOTIDE SEQUENCE</scope>
</reference>
<dbReference type="EMBL" id="CDMZ01005702">
    <property type="protein sequence ID" value="CUC10787.1"/>
    <property type="molecule type" value="Genomic_DNA"/>
</dbReference>